<accession>A0A0M2R6Q0</accession>
<evidence type="ECO:0000313" key="2">
    <source>
        <dbReference type="Proteomes" id="UP000034491"/>
    </source>
</evidence>
<proteinExistence type="predicted"/>
<name>A0A0M2R6Q0_9PROT</name>
<sequence length="64" mass="7508">MGYFIDQSRLFCEQINLKKSDIQNINTHKTNTQNQNISIYIKSIQTTLQKKGESHGHVIQRQMD</sequence>
<protein>
    <submittedName>
        <fullName evidence="1">Uncharacterized protein</fullName>
    </submittedName>
</protein>
<evidence type="ECO:0000313" key="1">
    <source>
        <dbReference type="EMBL" id="KKJ75188.1"/>
    </source>
</evidence>
<organism evidence="1 2">
    <name type="scientific">Kiloniella litopenaei</name>
    <dbReference type="NCBI Taxonomy" id="1549748"/>
    <lineage>
        <taxon>Bacteria</taxon>
        <taxon>Pseudomonadati</taxon>
        <taxon>Pseudomonadota</taxon>
        <taxon>Alphaproteobacteria</taxon>
        <taxon>Rhodospirillales</taxon>
        <taxon>Kiloniellaceae</taxon>
        <taxon>Kiloniella</taxon>
    </lineage>
</organism>
<dbReference type="STRING" id="1549748.WH95_19740"/>
<dbReference type="Proteomes" id="UP000034491">
    <property type="component" value="Unassembled WGS sequence"/>
</dbReference>
<dbReference type="EMBL" id="LANI01000039">
    <property type="protein sequence ID" value="KKJ75188.1"/>
    <property type="molecule type" value="Genomic_DNA"/>
</dbReference>
<comment type="caution">
    <text evidence="1">The sequence shown here is derived from an EMBL/GenBank/DDBJ whole genome shotgun (WGS) entry which is preliminary data.</text>
</comment>
<dbReference type="AlphaFoldDB" id="A0A0M2R6Q0"/>
<keyword evidence="2" id="KW-1185">Reference proteome</keyword>
<reference evidence="1 2" key="1">
    <citation type="submission" date="2015-03" db="EMBL/GenBank/DDBJ databases">
        <title>Genome sequence of Kiloniella sp. P1-1, isolated from the gut microflora of Pacific white shrimp, Penaeus vannamei.</title>
        <authorList>
            <person name="Shao Z."/>
            <person name="Wang L."/>
            <person name="Li X."/>
        </authorList>
    </citation>
    <scope>NUCLEOTIDE SEQUENCE [LARGE SCALE GENOMIC DNA]</scope>
    <source>
        <strain evidence="1 2">P1-1</strain>
    </source>
</reference>
<gene>
    <name evidence="1" type="ORF">WH95_19740</name>
</gene>